<protein>
    <submittedName>
        <fullName evidence="1">Uncharacterized protein</fullName>
    </submittedName>
</protein>
<dbReference type="EMBL" id="AQPN01000145">
    <property type="protein sequence ID" value="EOR92728.1"/>
    <property type="molecule type" value="Genomic_DNA"/>
</dbReference>
<dbReference type="AlphaFoldDB" id="R9GLY8"/>
<organism evidence="1 2">
    <name type="scientific">Arcticibacter svalbardensis MN12-7</name>
    <dbReference type="NCBI Taxonomy" id="1150600"/>
    <lineage>
        <taxon>Bacteria</taxon>
        <taxon>Pseudomonadati</taxon>
        <taxon>Bacteroidota</taxon>
        <taxon>Sphingobacteriia</taxon>
        <taxon>Sphingobacteriales</taxon>
        <taxon>Sphingobacteriaceae</taxon>
        <taxon>Arcticibacter</taxon>
    </lineage>
</organism>
<accession>R9GLY8</accession>
<sequence length="37" mass="4332">MGHNYPSRNSNFYRDSVNLKGVKKVFTVEPATKYLRN</sequence>
<comment type="caution">
    <text evidence="1">The sequence shown here is derived from an EMBL/GenBank/DDBJ whole genome shotgun (WGS) entry which is preliminary data.</text>
</comment>
<reference evidence="1 2" key="1">
    <citation type="journal article" date="2013" name="Genome Announc.">
        <title>Draft Genome Sequence of Arcticibacter svalbardensis Strain MN12-7T, a Member of the Family Sphingobacteriaceae Isolated from an Arctic Soil Sample.</title>
        <authorList>
            <person name="Shivaji S."/>
            <person name="Ara S."/>
            <person name="Prasad S."/>
            <person name="Manasa B.P."/>
            <person name="Begum Z."/>
            <person name="Singh A."/>
            <person name="Kumar Pinnaka A."/>
        </authorList>
    </citation>
    <scope>NUCLEOTIDE SEQUENCE [LARGE SCALE GENOMIC DNA]</scope>
    <source>
        <strain evidence="1 2">MN12-7</strain>
    </source>
</reference>
<evidence type="ECO:0000313" key="2">
    <source>
        <dbReference type="Proteomes" id="UP000014174"/>
    </source>
</evidence>
<evidence type="ECO:0000313" key="1">
    <source>
        <dbReference type="EMBL" id="EOR92728.1"/>
    </source>
</evidence>
<keyword evidence="2" id="KW-1185">Reference proteome</keyword>
<dbReference type="Proteomes" id="UP000014174">
    <property type="component" value="Unassembled WGS sequence"/>
</dbReference>
<name>R9GLY8_9SPHI</name>
<gene>
    <name evidence="1" type="ORF">ADIARSV_4240</name>
</gene>
<proteinExistence type="predicted"/>